<comment type="caution">
    <text evidence="1">The sequence shown here is derived from an EMBL/GenBank/DDBJ whole genome shotgun (WGS) entry which is preliminary data.</text>
</comment>
<dbReference type="Proteomes" id="UP001159641">
    <property type="component" value="Unassembled WGS sequence"/>
</dbReference>
<dbReference type="EMBL" id="JAIQCJ010002079">
    <property type="protein sequence ID" value="KAJ8783926.1"/>
    <property type="molecule type" value="Genomic_DNA"/>
</dbReference>
<evidence type="ECO:0000313" key="1">
    <source>
        <dbReference type="EMBL" id="KAJ8783926.1"/>
    </source>
</evidence>
<keyword evidence="2" id="KW-1185">Reference proteome</keyword>
<name>A0AB34GTW5_ESCRO</name>
<proteinExistence type="predicted"/>
<sequence>MPLMWIPTATSSAVSAVYTQARGLAPIYGLASKSLTQSQWGKARPPGLFMHVCTSKSQGEPAARSGPMLRSSRNPFLPVRCVVTLHQCTKYLQCTNEEWQVKRSVNCGVNSENSRGGSSSCALDTADQSAIRALTRTGSAIHSSPGKAEGGAAE</sequence>
<accession>A0AB34GTW5</accession>
<organism evidence="1 2">
    <name type="scientific">Eschrichtius robustus</name>
    <name type="common">California gray whale</name>
    <name type="synonym">Eschrichtius gibbosus</name>
    <dbReference type="NCBI Taxonomy" id="9764"/>
    <lineage>
        <taxon>Eukaryota</taxon>
        <taxon>Metazoa</taxon>
        <taxon>Chordata</taxon>
        <taxon>Craniata</taxon>
        <taxon>Vertebrata</taxon>
        <taxon>Euteleostomi</taxon>
        <taxon>Mammalia</taxon>
        <taxon>Eutheria</taxon>
        <taxon>Laurasiatheria</taxon>
        <taxon>Artiodactyla</taxon>
        <taxon>Whippomorpha</taxon>
        <taxon>Cetacea</taxon>
        <taxon>Mysticeti</taxon>
        <taxon>Eschrichtiidae</taxon>
        <taxon>Eschrichtius</taxon>
    </lineage>
</organism>
<evidence type="ECO:0000313" key="2">
    <source>
        <dbReference type="Proteomes" id="UP001159641"/>
    </source>
</evidence>
<gene>
    <name evidence="1" type="ORF">J1605_008969</name>
</gene>
<reference evidence="1 2" key="1">
    <citation type="submission" date="2022-11" db="EMBL/GenBank/DDBJ databases">
        <title>Whole genome sequence of Eschrichtius robustus ER-17-0199.</title>
        <authorList>
            <person name="Bruniche-Olsen A."/>
            <person name="Black A.N."/>
            <person name="Fields C.J."/>
            <person name="Walden K."/>
            <person name="Dewoody J.A."/>
        </authorList>
    </citation>
    <scope>NUCLEOTIDE SEQUENCE [LARGE SCALE GENOMIC DNA]</scope>
    <source>
        <strain evidence="1">ER-17-0199</strain>
        <tissue evidence="1">Blubber</tissue>
    </source>
</reference>
<protein>
    <submittedName>
        <fullName evidence="1">Uncharacterized protein</fullName>
    </submittedName>
</protein>
<dbReference type="AlphaFoldDB" id="A0AB34GTW5"/>